<evidence type="ECO:0000313" key="3">
    <source>
        <dbReference type="Proteomes" id="UP001396334"/>
    </source>
</evidence>
<feature type="region of interest" description="Disordered" evidence="1">
    <location>
        <begin position="1"/>
        <end position="35"/>
    </location>
</feature>
<accession>A0ABR2RAL5</accession>
<proteinExistence type="predicted"/>
<dbReference type="EMBL" id="JBBPBN010000024">
    <property type="protein sequence ID" value="KAK9009889.1"/>
    <property type="molecule type" value="Genomic_DNA"/>
</dbReference>
<comment type="caution">
    <text evidence="2">The sequence shown here is derived from an EMBL/GenBank/DDBJ whole genome shotgun (WGS) entry which is preliminary data.</text>
</comment>
<protein>
    <submittedName>
        <fullName evidence="2">Uncharacterized protein</fullName>
    </submittedName>
</protein>
<evidence type="ECO:0000256" key="1">
    <source>
        <dbReference type="SAM" id="MobiDB-lite"/>
    </source>
</evidence>
<gene>
    <name evidence="2" type="ORF">V6N11_036412</name>
</gene>
<sequence length="171" mass="19487">MHSGKLGLHGPERGRGVRWLPDDGLRTPESPSERRRRLKLTTGEFPLFRVRCTEKRGRNTAGDVDSATVARVDAMTVFQTDDRSRGDWCRDERRLGFLWEKKVILFGEFQMKMRVNDLSLVGYSYPGRSENPDPTHIRPIPVRQGPVVRHTSLAPISLGLVHSFLMSFTSI</sequence>
<reference evidence="2 3" key="1">
    <citation type="journal article" date="2024" name="G3 (Bethesda)">
        <title>Genome assembly of Hibiscus sabdariffa L. provides insights into metabolisms of medicinal natural products.</title>
        <authorList>
            <person name="Kim T."/>
        </authorList>
    </citation>
    <scope>NUCLEOTIDE SEQUENCE [LARGE SCALE GENOMIC DNA]</scope>
    <source>
        <strain evidence="2">TK-2024</strain>
        <tissue evidence="2">Old leaves</tissue>
    </source>
</reference>
<feature type="compositionally biased region" description="Basic and acidic residues" evidence="1">
    <location>
        <begin position="10"/>
        <end position="26"/>
    </location>
</feature>
<dbReference type="Proteomes" id="UP001396334">
    <property type="component" value="Unassembled WGS sequence"/>
</dbReference>
<organism evidence="2 3">
    <name type="scientific">Hibiscus sabdariffa</name>
    <name type="common">roselle</name>
    <dbReference type="NCBI Taxonomy" id="183260"/>
    <lineage>
        <taxon>Eukaryota</taxon>
        <taxon>Viridiplantae</taxon>
        <taxon>Streptophyta</taxon>
        <taxon>Embryophyta</taxon>
        <taxon>Tracheophyta</taxon>
        <taxon>Spermatophyta</taxon>
        <taxon>Magnoliopsida</taxon>
        <taxon>eudicotyledons</taxon>
        <taxon>Gunneridae</taxon>
        <taxon>Pentapetalae</taxon>
        <taxon>rosids</taxon>
        <taxon>malvids</taxon>
        <taxon>Malvales</taxon>
        <taxon>Malvaceae</taxon>
        <taxon>Malvoideae</taxon>
        <taxon>Hibiscus</taxon>
    </lineage>
</organism>
<keyword evidence="3" id="KW-1185">Reference proteome</keyword>
<name>A0ABR2RAL5_9ROSI</name>
<evidence type="ECO:0000313" key="2">
    <source>
        <dbReference type="EMBL" id="KAK9009889.1"/>
    </source>
</evidence>